<proteinExistence type="predicted"/>
<evidence type="ECO:0000313" key="2">
    <source>
        <dbReference type="EMBL" id="MCP2368792.1"/>
    </source>
</evidence>
<evidence type="ECO:0000313" key="3">
    <source>
        <dbReference type="EMBL" id="SDR86693.1"/>
    </source>
</evidence>
<dbReference type="EMBL" id="SODL02000005">
    <property type="protein sequence ID" value="MCP2368792.1"/>
    <property type="molecule type" value="Genomic_DNA"/>
</dbReference>
<keyword evidence="1" id="KW-1133">Transmembrane helix</keyword>
<dbReference type="EMBL" id="LT629755">
    <property type="protein sequence ID" value="SDR86693.1"/>
    <property type="molecule type" value="Genomic_DNA"/>
</dbReference>
<dbReference type="RefSeq" id="WP_092668874.1">
    <property type="nucleotide sequence ID" value="NZ_BMDN01000005.1"/>
</dbReference>
<evidence type="ECO:0000313" key="4">
    <source>
        <dbReference type="Proteomes" id="UP000199482"/>
    </source>
</evidence>
<dbReference type="Proteomes" id="UP000199482">
    <property type="component" value="Chromosome I"/>
</dbReference>
<keyword evidence="5" id="KW-1185">Reference proteome</keyword>
<protein>
    <submittedName>
        <fullName evidence="3">Uncharacterized protein</fullName>
    </submittedName>
</protein>
<sequence length="59" mass="6235">MSLFPFLIAMALFVFGLWLMSVADVVAGFEAIVFFGGILCASAALAIPINVLGRRESGI</sequence>
<organism evidence="3 4">
    <name type="scientific">Agromyces flavus</name>
    <dbReference type="NCBI Taxonomy" id="589382"/>
    <lineage>
        <taxon>Bacteria</taxon>
        <taxon>Bacillati</taxon>
        <taxon>Actinomycetota</taxon>
        <taxon>Actinomycetes</taxon>
        <taxon>Micrococcales</taxon>
        <taxon>Microbacteriaceae</taxon>
        <taxon>Agromyces</taxon>
    </lineage>
</organism>
<evidence type="ECO:0000256" key="1">
    <source>
        <dbReference type="SAM" id="Phobius"/>
    </source>
</evidence>
<name>A0A1H1MIU2_9MICO</name>
<feature type="transmembrane region" description="Helical" evidence="1">
    <location>
        <begin position="33"/>
        <end position="53"/>
    </location>
</feature>
<dbReference type="Proteomes" id="UP000893823">
    <property type="component" value="Unassembled WGS sequence"/>
</dbReference>
<dbReference type="AlphaFoldDB" id="A0A1H1MIU2"/>
<dbReference type="STRING" id="589382.SAMN04489721_0426"/>
<evidence type="ECO:0000313" key="5">
    <source>
        <dbReference type="Proteomes" id="UP000893823"/>
    </source>
</evidence>
<gene>
    <name evidence="2" type="ORF">BCL57_002968</name>
    <name evidence="3" type="ORF">SAMN04489721_0426</name>
</gene>
<keyword evidence="1" id="KW-0812">Transmembrane</keyword>
<dbReference type="OrthoDB" id="5007651at2"/>
<reference evidence="3" key="1">
    <citation type="submission" date="2016-10" db="EMBL/GenBank/DDBJ databases">
        <authorList>
            <person name="de Groot N.N."/>
        </authorList>
    </citation>
    <scope>NUCLEOTIDE SEQUENCE [LARGE SCALE GENOMIC DNA]</scope>
    <source>
        <strain evidence="3">CPCC 202695</strain>
    </source>
</reference>
<reference evidence="4" key="2">
    <citation type="submission" date="2016-10" db="EMBL/GenBank/DDBJ databases">
        <authorList>
            <person name="Varghese N."/>
            <person name="Submissions S."/>
        </authorList>
    </citation>
    <scope>NUCLEOTIDE SEQUENCE [LARGE SCALE GENOMIC DNA]</scope>
    <source>
        <strain evidence="4">CPCC 202695</strain>
    </source>
</reference>
<keyword evidence="1" id="KW-0472">Membrane</keyword>
<reference evidence="2" key="3">
    <citation type="submission" date="2022-06" db="EMBL/GenBank/DDBJ databases">
        <title>Genomic Encyclopedia of Type Strains, Phase III (KMG-III): the genomes of soil and plant-associated and newly described type strains.</title>
        <authorList>
            <person name="Whitman W."/>
        </authorList>
    </citation>
    <scope>NUCLEOTIDE SEQUENCE</scope>
    <source>
        <strain evidence="2">CPCC 202695</strain>
    </source>
</reference>
<accession>A0A1H1MIU2</accession>